<sequence length="102" mass="11226">MNQWLTADMLKELQSGKALNSRQSSPLTPSLASYTVFIIPRIGCSPEEGNIMSLERTDANSLDHAELLIQPAALMAGFTFKNISWAALSEGSSYNSIHQPWK</sequence>
<evidence type="ECO:0000313" key="1">
    <source>
        <dbReference type="EMBL" id="KAH1183917.1"/>
    </source>
</evidence>
<name>A0A9D3XQD4_9SAUR</name>
<comment type="caution">
    <text evidence="1">The sequence shown here is derived from an EMBL/GenBank/DDBJ whole genome shotgun (WGS) entry which is preliminary data.</text>
</comment>
<organism evidence="1 2">
    <name type="scientific">Mauremys mutica</name>
    <name type="common">yellowpond turtle</name>
    <dbReference type="NCBI Taxonomy" id="74926"/>
    <lineage>
        <taxon>Eukaryota</taxon>
        <taxon>Metazoa</taxon>
        <taxon>Chordata</taxon>
        <taxon>Craniata</taxon>
        <taxon>Vertebrata</taxon>
        <taxon>Euteleostomi</taxon>
        <taxon>Archelosauria</taxon>
        <taxon>Testudinata</taxon>
        <taxon>Testudines</taxon>
        <taxon>Cryptodira</taxon>
        <taxon>Durocryptodira</taxon>
        <taxon>Testudinoidea</taxon>
        <taxon>Geoemydidae</taxon>
        <taxon>Geoemydinae</taxon>
        <taxon>Mauremys</taxon>
    </lineage>
</organism>
<reference evidence="1" key="1">
    <citation type="submission" date="2021-09" db="EMBL/GenBank/DDBJ databases">
        <title>The genome of Mauremys mutica provides insights into the evolution of semi-aquatic lifestyle.</title>
        <authorList>
            <person name="Gong S."/>
            <person name="Gao Y."/>
        </authorList>
    </citation>
    <scope>NUCLEOTIDE SEQUENCE</scope>
    <source>
        <strain evidence="1">MM-2020</strain>
        <tissue evidence="1">Muscle</tissue>
    </source>
</reference>
<protein>
    <submittedName>
        <fullName evidence="1">Uncharacterized protein</fullName>
    </submittedName>
</protein>
<proteinExistence type="predicted"/>
<evidence type="ECO:0000313" key="2">
    <source>
        <dbReference type="Proteomes" id="UP000827986"/>
    </source>
</evidence>
<dbReference type="Proteomes" id="UP000827986">
    <property type="component" value="Unassembled WGS sequence"/>
</dbReference>
<accession>A0A9D3XQD4</accession>
<dbReference type="AlphaFoldDB" id="A0A9D3XQD4"/>
<keyword evidence="2" id="KW-1185">Reference proteome</keyword>
<gene>
    <name evidence="1" type="ORF">KIL84_014533</name>
</gene>
<dbReference type="EMBL" id="JAHDVG010000465">
    <property type="protein sequence ID" value="KAH1183917.1"/>
    <property type="molecule type" value="Genomic_DNA"/>
</dbReference>